<dbReference type="InterPro" id="IPR026180">
    <property type="entry name" value="NSL1"/>
</dbReference>
<dbReference type="Proteomes" id="UP000694701">
    <property type="component" value="Unplaced"/>
</dbReference>
<accession>A0A8C2DYW0</accession>
<dbReference type="GO" id="GO:0035035">
    <property type="term" value="F:histone acetyltransferase binding"/>
    <property type="evidence" value="ECO:0007669"/>
    <property type="project" value="TreeGrafter"/>
</dbReference>
<dbReference type="AlphaFoldDB" id="A0A8C2DYW0"/>
<proteinExistence type="predicted"/>
<sequence>MDCSGVALGLDVDNSFGQIIGQNLSSMVHLDLLSSKGSPQLPEMLLSPLFQDSHPKAFLLSSPEPPLLSLNRNSPDTPAGAPQMCFMPTLEDKGQDGVEPSQNLTPLQHGFSTRDCQTGTKSLSLEEASQCSRKNNALNQKLFRTMEELREGLMIQSLWHLSQHVSLANRASHLQQRVLAMLGEHASRHYSHQLDGLKKELFEARRSPKFPMTPECLFETFNVVEMQEAERVLIRNLQAHGQPPKSRDLQNLAHSGHAVLHGVLEALDSDATVSSSDEEWDHEGTSVESHCHVCEWRWLKDRAELCSCWTWLQMRLSDLDSQIQQLGQLRQQILSNKGHVILAVSQPLTDRQIQHTLWTETMDLSFTAGNMQDLHSDLEMESSSPTRLLRNIERQSAQLTQIVNSLMPSLYASPSSSPVPKGPCNRWRGRQKTAYSGGPQCFHKARQKRKRTCHRRQCLPQVDVTCTSARTRPLLTYHKPRLFVMDPLSHGEQVLESSPSLCPKCASCDPASVCTDPSCLHRKDRTDGKMHPILSLSSDTLLSFHLQNSLFEESLLQRSLLLKTKRTSPDHCLSSRGRVSRSLFLGERWIFFLYRKERWMSKRKGWLVCFIINSLLAIKMVNVSSCRVLWSDGIYLSQSEVLEDEDFFQRHQSYERREKLCWSYWDQDRRHRIRSSRKICSSVSVRDHPAHCHPPVHSPIPFTWTFSNSEDSSEASVDEKEPTQPWRRRTFPLTGEDEEALRFPEHKGTTSGADQEMTSY</sequence>
<dbReference type="PANTHER" id="PTHR22443:SF16">
    <property type="entry name" value="KAT8 REGULATORY NSL COMPLEX SUBUNIT 1-LIKE PROTEIN"/>
    <property type="match status" value="1"/>
</dbReference>
<feature type="region of interest" description="Disordered" evidence="1">
    <location>
        <begin position="93"/>
        <end position="115"/>
    </location>
</feature>
<protein>
    <submittedName>
        <fullName evidence="2">KAT8 regulatory NSL complex subunit 1-like</fullName>
    </submittedName>
</protein>
<organism evidence="2 3">
    <name type="scientific">Cyprinus carpio</name>
    <name type="common">Common carp</name>
    <dbReference type="NCBI Taxonomy" id="7962"/>
    <lineage>
        <taxon>Eukaryota</taxon>
        <taxon>Metazoa</taxon>
        <taxon>Chordata</taxon>
        <taxon>Craniata</taxon>
        <taxon>Vertebrata</taxon>
        <taxon>Euteleostomi</taxon>
        <taxon>Actinopterygii</taxon>
        <taxon>Neopterygii</taxon>
        <taxon>Teleostei</taxon>
        <taxon>Ostariophysi</taxon>
        <taxon>Cypriniformes</taxon>
        <taxon>Cyprinidae</taxon>
        <taxon>Cyprininae</taxon>
        <taxon>Cyprinus</taxon>
    </lineage>
</organism>
<feature type="compositionally biased region" description="Polar residues" evidence="1">
    <location>
        <begin position="749"/>
        <end position="760"/>
    </location>
</feature>
<evidence type="ECO:0000313" key="2">
    <source>
        <dbReference type="Ensembl" id="ENSCCRP00020033751.1"/>
    </source>
</evidence>
<feature type="compositionally biased region" description="Polar residues" evidence="1">
    <location>
        <begin position="100"/>
        <end position="115"/>
    </location>
</feature>
<evidence type="ECO:0000256" key="1">
    <source>
        <dbReference type="SAM" id="MobiDB-lite"/>
    </source>
</evidence>
<evidence type="ECO:0000313" key="3">
    <source>
        <dbReference type="Proteomes" id="UP000694701"/>
    </source>
</evidence>
<dbReference type="PANTHER" id="PTHR22443">
    <property type="entry name" value="NON-SPECIFIC LETHAL 1, ISOFORM M"/>
    <property type="match status" value="1"/>
</dbReference>
<dbReference type="Ensembl" id="ENSCCRT00020036883.1">
    <property type="protein sequence ID" value="ENSCCRP00020033751.1"/>
    <property type="gene ID" value="ENSCCRG00020015213.1"/>
</dbReference>
<reference evidence="2" key="1">
    <citation type="submission" date="2025-08" db="UniProtKB">
        <authorList>
            <consortium name="Ensembl"/>
        </authorList>
    </citation>
    <scope>IDENTIFICATION</scope>
</reference>
<dbReference type="GO" id="GO:0044545">
    <property type="term" value="C:NSL complex"/>
    <property type="evidence" value="ECO:0007669"/>
    <property type="project" value="TreeGrafter"/>
</dbReference>
<name>A0A8C2DYW0_CYPCA</name>
<feature type="region of interest" description="Disordered" evidence="1">
    <location>
        <begin position="711"/>
        <end position="760"/>
    </location>
</feature>